<name>A0A6C0LL70_9ZZZZ</name>
<sequence>MTPSHLIYQMSYSSVTEDIQSFRKVAEDFETEAKTLDKLSFDAKHTAHPCKSTAVTADICGLVSEISDGLIESLIDLNRLVDDAIGEREPRPTAPRTVRRQHEALVAIEAHINNILHASGHLNYVTMTALNAAQRANGNCCEYLPESTEHQGSPIGVQQ</sequence>
<proteinExistence type="predicted"/>
<dbReference type="EMBL" id="MN740532">
    <property type="protein sequence ID" value="QHU31666.1"/>
    <property type="molecule type" value="Genomic_DNA"/>
</dbReference>
<organism evidence="1">
    <name type="scientific">viral metagenome</name>
    <dbReference type="NCBI Taxonomy" id="1070528"/>
    <lineage>
        <taxon>unclassified sequences</taxon>
        <taxon>metagenomes</taxon>
        <taxon>organismal metagenomes</taxon>
    </lineage>
</organism>
<protein>
    <submittedName>
        <fullName evidence="1">Uncharacterized protein</fullName>
    </submittedName>
</protein>
<evidence type="ECO:0000313" key="1">
    <source>
        <dbReference type="EMBL" id="QHU31666.1"/>
    </source>
</evidence>
<accession>A0A6C0LL70</accession>
<reference evidence="1" key="1">
    <citation type="journal article" date="2020" name="Nature">
        <title>Giant virus diversity and host interactions through global metagenomics.</title>
        <authorList>
            <person name="Schulz F."/>
            <person name="Roux S."/>
            <person name="Paez-Espino D."/>
            <person name="Jungbluth S."/>
            <person name="Walsh D.A."/>
            <person name="Denef V.J."/>
            <person name="McMahon K.D."/>
            <person name="Konstantinidis K.T."/>
            <person name="Eloe-Fadrosh E.A."/>
            <person name="Kyrpides N.C."/>
            <person name="Woyke T."/>
        </authorList>
    </citation>
    <scope>NUCLEOTIDE SEQUENCE</scope>
    <source>
        <strain evidence="1">GVMAG-M-3300027963-41</strain>
    </source>
</reference>
<dbReference type="AlphaFoldDB" id="A0A6C0LL70"/>